<reference evidence="2 3" key="1">
    <citation type="submission" date="2017-09" db="EMBL/GenBank/DDBJ databases">
        <title>Genomics of the genus Arcobacter.</title>
        <authorList>
            <person name="Perez-Cataluna A."/>
            <person name="Figueras M.J."/>
            <person name="Salas-Masso N."/>
        </authorList>
    </citation>
    <scope>NUCLEOTIDE SEQUENCE [LARGE SCALE GENOMIC DNA]</scope>
    <source>
        <strain evidence="2 3">F156-34</strain>
    </source>
</reference>
<accession>A0A4Q1ATR9</accession>
<evidence type="ECO:0000256" key="1">
    <source>
        <dbReference type="SAM" id="Phobius"/>
    </source>
</evidence>
<dbReference type="Proteomes" id="UP000289718">
    <property type="component" value="Unassembled WGS sequence"/>
</dbReference>
<keyword evidence="1" id="KW-0472">Membrane</keyword>
<proteinExistence type="predicted"/>
<dbReference type="Pfam" id="PF10688">
    <property type="entry name" value="Imp-YgjV"/>
    <property type="match status" value="1"/>
</dbReference>
<organism evidence="2 3">
    <name type="scientific">Halarcobacter mediterraneus</name>
    <dbReference type="NCBI Taxonomy" id="2023153"/>
    <lineage>
        <taxon>Bacteria</taxon>
        <taxon>Pseudomonadati</taxon>
        <taxon>Campylobacterota</taxon>
        <taxon>Epsilonproteobacteria</taxon>
        <taxon>Campylobacterales</taxon>
        <taxon>Arcobacteraceae</taxon>
        <taxon>Halarcobacter</taxon>
    </lineage>
</organism>
<gene>
    <name evidence="2" type="ORF">CP965_10155</name>
</gene>
<feature type="transmembrane region" description="Helical" evidence="1">
    <location>
        <begin position="44"/>
        <end position="64"/>
    </location>
</feature>
<keyword evidence="1" id="KW-1133">Transmembrane helix</keyword>
<keyword evidence="1" id="KW-0812">Transmembrane</keyword>
<feature type="transmembrane region" description="Helical" evidence="1">
    <location>
        <begin position="76"/>
        <end position="92"/>
    </location>
</feature>
<dbReference type="EMBL" id="NXIE01000004">
    <property type="protein sequence ID" value="RXK12133.1"/>
    <property type="molecule type" value="Genomic_DNA"/>
</dbReference>
<evidence type="ECO:0000313" key="3">
    <source>
        <dbReference type="Proteomes" id="UP000289718"/>
    </source>
</evidence>
<keyword evidence="3" id="KW-1185">Reference proteome</keyword>
<name>A0A4Q1ATR9_9BACT</name>
<dbReference type="InterPro" id="IPR019629">
    <property type="entry name" value="Uncharacterised_HI1736/YgjV"/>
</dbReference>
<protein>
    <submittedName>
        <fullName evidence="2">Uncharacterized protein</fullName>
    </submittedName>
</protein>
<feature type="transmembrane region" description="Helical" evidence="1">
    <location>
        <begin position="130"/>
        <end position="157"/>
    </location>
</feature>
<evidence type="ECO:0000313" key="2">
    <source>
        <dbReference type="EMBL" id="RXK12133.1"/>
    </source>
</evidence>
<comment type="caution">
    <text evidence="2">The sequence shown here is derived from an EMBL/GenBank/DDBJ whole genome shotgun (WGS) entry which is preliminary data.</text>
</comment>
<sequence length="167" mass="18650">MLSSFVAFLGVLAIFLNALGMAIKNLIKTKLLIGTSVVFIIPDLYLNGGLHGVYQSAIIALMFYIGALEFKKLERAILYSIPFFSIFLLLGLKEYEGLLLVLASITTPLATISKDSFKMKSLLLISTVSWGAYAFLINAWFAFLFDLLGFIALIYFFGKYKMEKKKS</sequence>
<dbReference type="AlphaFoldDB" id="A0A4Q1ATR9"/>